<dbReference type="SMART" id="SM00303">
    <property type="entry name" value="GPS"/>
    <property type="match status" value="1"/>
</dbReference>
<dbReference type="GO" id="GO:0007166">
    <property type="term" value="P:cell surface receptor signaling pathway"/>
    <property type="evidence" value="ECO:0007669"/>
    <property type="project" value="InterPro"/>
</dbReference>
<evidence type="ECO:0000313" key="10">
    <source>
        <dbReference type="Proteomes" id="UP000018467"/>
    </source>
</evidence>
<name>A0A3B1IXC9_ASTMX</name>
<evidence type="ECO:0000313" key="9">
    <source>
        <dbReference type="Ensembl" id="ENSAMXP00000034210.1"/>
    </source>
</evidence>
<feature type="domain" description="GAIN-B" evidence="7">
    <location>
        <begin position="1"/>
        <end position="48"/>
    </location>
</feature>
<feature type="transmembrane region" description="Helical" evidence="6">
    <location>
        <begin position="47"/>
        <end position="71"/>
    </location>
</feature>
<dbReference type="GeneTree" id="ENSGT00940000164851"/>
<dbReference type="InterPro" id="IPR000203">
    <property type="entry name" value="GPS"/>
</dbReference>
<feature type="domain" description="G-protein coupled receptors family 2 profile 2" evidence="8">
    <location>
        <begin position="47"/>
        <end position="171"/>
    </location>
</feature>
<dbReference type="Gene3D" id="1.20.1070.10">
    <property type="entry name" value="Rhodopsin 7-helix transmembrane proteins"/>
    <property type="match status" value="2"/>
</dbReference>
<dbReference type="AlphaFoldDB" id="A0A3B1IXC9"/>
<comment type="subcellular location">
    <subcellularLocation>
        <location evidence="1">Membrane</location>
        <topology evidence="1">Multi-pass membrane protein</topology>
    </subcellularLocation>
</comment>
<keyword evidence="10" id="KW-1185">Reference proteome</keyword>
<reference evidence="9" key="3">
    <citation type="submission" date="2025-08" db="UniProtKB">
        <authorList>
            <consortium name="Ensembl"/>
        </authorList>
    </citation>
    <scope>IDENTIFICATION</scope>
</reference>
<evidence type="ECO:0000256" key="3">
    <source>
        <dbReference type="ARBA" id="ARBA00022989"/>
    </source>
</evidence>
<dbReference type="STRING" id="7994.ENSAMXP00000034210"/>
<keyword evidence="5" id="KW-1015">Disulfide bond</keyword>
<feature type="transmembrane region" description="Helical" evidence="6">
    <location>
        <begin position="220"/>
        <end position="242"/>
    </location>
</feature>
<accession>A0A3B1IXC9</accession>
<proteinExistence type="predicted"/>
<keyword evidence="2 6" id="KW-0812">Transmembrane</keyword>
<dbReference type="Bgee" id="ENSAMXG00000030124">
    <property type="expression patterns" value="Expressed in pharyngeal gill and 6 other cell types or tissues"/>
</dbReference>
<dbReference type="InterPro" id="IPR000832">
    <property type="entry name" value="GPCR_2_secretin-like"/>
</dbReference>
<keyword evidence="3 6" id="KW-1133">Transmembrane helix</keyword>
<dbReference type="InParanoid" id="A0A3B1IXC9"/>
<evidence type="ECO:0000259" key="7">
    <source>
        <dbReference type="PROSITE" id="PS50221"/>
    </source>
</evidence>
<keyword evidence="4 6" id="KW-0472">Membrane</keyword>
<dbReference type="Ensembl" id="ENSAMXT00000056466.1">
    <property type="protein sequence ID" value="ENSAMXP00000034210.1"/>
    <property type="gene ID" value="ENSAMXG00000030124.1"/>
</dbReference>
<dbReference type="PRINTS" id="PR00249">
    <property type="entry name" value="GPCRSECRETIN"/>
</dbReference>
<feature type="transmembrane region" description="Helical" evidence="6">
    <location>
        <begin position="178"/>
        <end position="200"/>
    </location>
</feature>
<evidence type="ECO:0000259" key="8">
    <source>
        <dbReference type="PROSITE" id="PS50261"/>
    </source>
</evidence>
<dbReference type="GO" id="GO:0004930">
    <property type="term" value="F:G protein-coupled receptor activity"/>
    <property type="evidence" value="ECO:0007669"/>
    <property type="project" value="InterPro"/>
</dbReference>
<dbReference type="Gene3D" id="2.60.220.50">
    <property type="match status" value="1"/>
</dbReference>
<dbReference type="PROSITE" id="PS50221">
    <property type="entry name" value="GAIN_B"/>
    <property type="match status" value="1"/>
</dbReference>
<dbReference type="GO" id="GO:0005886">
    <property type="term" value="C:plasma membrane"/>
    <property type="evidence" value="ECO:0007669"/>
    <property type="project" value="TreeGrafter"/>
</dbReference>
<feature type="transmembrane region" description="Helical" evidence="6">
    <location>
        <begin position="109"/>
        <end position="133"/>
    </location>
</feature>
<dbReference type="PANTHER" id="PTHR12011">
    <property type="entry name" value="ADHESION G-PROTEIN COUPLED RECEPTOR"/>
    <property type="match status" value="1"/>
</dbReference>
<feature type="transmembrane region" description="Helical" evidence="6">
    <location>
        <begin position="153"/>
        <end position="172"/>
    </location>
</feature>
<dbReference type="InterPro" id="IPR017981">
    <property type="entry name" value="GPCR_2-like_7TM"/>
</dbReference>
<feature type="transmembrane region" description="Helical" evidence="6">
    <location>
        <begin position="280"/>
        <end position="301"/>
    </location>
</feature>
<protein>
    <submittedName>
        <fullName evidence="9">Uncharacterized protein</fullName>
    </submittedName>
</protein>
<dbReference type="GO" id="GO:0007189">
    <property type="term" value="P:adenylate cyclase-activating G protein-coupled receptor signaling pathway"/>
    <property type="evidence" value="ECO:0007669"/>
    <property type="project" value="TreeGrafter"/>
</dbReference>
<sequence>MNCLWADGSGGWSVEGCTVLNWTENETVCSCNHLTNFGVLLVRRTHFAFLILTYIGCSMSCIFLTITLFMYLKLRKDIPNKILIQLCLALLFLNLVFLLDSFLAKELSNVGLCISTAFFLCYFLLASFTWMSLESLHMYLSIVKVFNNYIPHFMIKITVVGWGMYAILMVIGSIRTVVVVYFCVTYALNFTMFIVVMVLLCRIKRSNPHRERGRTSLQDVWSVTALAVLLGLTWAFGLFFVWKSVHLVSMYLFTICNSLQVYVCCRSLHLPLSSVSPRFLLFTTVTWSLSVLVFLCLFTFFCACLCLCL</sequence>
<evidence type="ECO:0000256" key="6">
    <source>
        <dbReference type="SAM" id="Phobius"/>
    </source>
</evidence>
<dbReference type="Pfam" id="PF01825">
    <property type="entry name" value="GPS"/>
    <property type="match status" value="1"/>
</dbReference>
<dbReference type="Pfam" id="PF00002">
    <property type="entry name" value="7tm_2"/>
    <property type="match status" value="2"/>
</dbReference>
<reference evidence="9" key="4">
    <citation type="submission" date="2025-09" db="UniProtKB">
        <authorList>
            <consortium name="Ensembl"/>
        </authorList>
    </citation>
    <scope>IDENTIFICATION</scope>
</reference>
<dbReference type="PROSITE" id="PS50261">
    <property type="entry name" value="G_PROTEIN_RECEP_F2_4"/>
    <property type="match status" value="1"/>
</dbReference>
<organism evidence="9 10">
    <name type="scientific">Astyanax mexicanus</name>
    <name type="common">Blind cave fish</name>
    <name type="synonym">Astyanax fasciatus mexicanus</name>
    <dbReference type="NCBI Taxonomy" id="7994"/>
    <lineage>
        <taxon>Eukaryota</taxon>
        <taxon>Metazoa</taxon>
        <taxon>Chordata</taxon>
        <taxon>Craniata</taxon>
        <taxon>Vertebrata</taxon>
        <taxon>Euteleostomi</taxon>
        <taxon>Actinopterygii</taxon>
        <taxon>Neopterygii</taxon>
        <taxon>Teleostei</taxon>
        <taxon>Ostariophysi</taxon>
        <taxon>Characiformes</taxon>
        <taxon>Characoidei</taxon>
        <taxon>Acestrorhamphidae</taxon>
        <taxon>Acestrorhamphinae</taxon>
        <taxon>Astyanax</taxon>
    </lineage>
</organism>
<evidence type="ECO:0000256" key="2">
    <source>
        <dbReference type="ARBA" id="ARBA00022692"/>
    </source>
</evidence>
<evidence type="ECO:0000256" key="4">
    <source>
        <dbReference type="ARBA" id="ARBA00023136"/>
    </source>
</evidence>
<dbReference type="InterPro" id="IPR046338">
    <property type="entry name" value="GAIN_dom_sf"/>
</dbReference>
<feature type="transmembrane region" description="Helical" evidence="6">
    <location>
        <begin position="83"/>
        <end position="103"/>
    </location>
</feature>
<evidence type="ECO:0000256" key="1">
    <source>
        <dbReference type="ARBA" id="ARBA00004141"/>
    </source>
</evidence>
<evidence type="ECO:0000256" key="5">
    <source>
        <dbReference type="ARBA" id="ARBA00023157"/>
    </source>
</evidence>
<dbReference type="InterPro" id="IPR057244">
    <property type="entry name" value="GAIN_B"/>
</dbReference>
<dbReference type="PANTHER" id="PTHR12011:SF264">
    <property type="entry name" value="ADHESION G-PROTEIN COUPLED RECEPTOR G2"/>
    <property type="match status" value="1"/>
</dbReference>
<reference evidence="10" key="1">
    <citation type="submission" date="2013-03" db="EMBL/GenBank/DDBJ databases">
        <authorList>
            <person name="Jeffery W."/>
            <person name="Warren W."/>
            <person name="Wilson R.K."/>
        </authorList>
    </citation>
    <scope>NUCLEOTIDE SEQUENCE</scope>
    <source>
        <strain evidence="10">female</strain>
    </source>
</reference>
<reference evidence="10" key="2">
    <citation type="journal article" date="2014" name="Nat. Commun.">
        <title>The cavefish genome reveals candidate genes for eye loss.</title>
        <authorList>
            <person name="McGaugh S.E."/>
            <person name="Gross J.B."/>
            <person name="Aken B."/>
            <person name="Blin M."/>
            <person name="Borowsky R."/>
            <person name="Chalopin D."/>
            <person name="Hinaux H."/>
            <person name="Jeffery W.R."/>
            <person name="Keene A."/>
            <person name="Ma L."/>
            <person name="Minx P."/>
            <person name="Murphy D."/>
            <person name="O'Quin K.E."/>
            <person name="Retaux S."/>
            <person name="Rohner N."/>
            <person name="Searle S.M."/>
            <person name="Stahl B.A."/>
            <person name="Tabin C."/>
            <person name="Volff J.N."/>
            <person name="Yoshizawa M."/>
            <person name="Warren W.C."/>
        </authorList>
    </citation>
    <scope>NUCLEOTIDE SEQUENCE [LARGE SCALE GENOMIC DNA]</scope>
    <source>
        <strain evidence="10">female</strain>
    </source>
</reference>
<dbReference type="Proteomes" id="UP000018467">
    <property type="component" value="Unassembled WGS sequence"/>
</dbReference>